<dbReference type="AlphaFoldDB" id="A0A183EKZ5"/>
<reference evidence="2 3" key="2">
    <citation type="submission" date="2018-11" db="EMBL/GenBank/DDBJ databases">
        <authorList>
            <consortium name="Pathogen Informatics"/>
        </authorList>
    </citation>
    <scope>NUCLEOTIDE SEQUENCE [LARGE SCALE GENOMIC DNA]</scope>
</reference>
<evidence type="ECO:0000313" key="2">
    <source>
        <dbReference type="EMBL" id="VDN38650.1"/>
    </source>
</evidence>
<dbReference type="EMBL" id="UYRT01093095">
    <property type="protein sequence ID" value="VDN38650.1"/>
    <property type="molecule type" value="Genomic_DNA"/>
</dbReference>
<sequence length="125" mass="13153">MGDSSYDEDEGRLMIDDAVLDSGHSSVAASNAEVVASATSCERTVELTTASEEGSSVPGVESHPVDPEPKPNFYCESAVPKVVQGLEKPSGASRSDEISKEEGEIDDEEEAANAQASSAHQPKNW</sequence>
<name>A0A183EKZ5_9BILA</name>
<reference evidence="4" key="1">
    <citation type="submission" date="2016-06" db="UniProtKB">
        <authorList>
            <consortium name="WormBaseParasite"/>
        </authorList>
    </citation>
    <scope>IDENTIFICATION</scope>
</reference>
<evidence type="ECO:0000313" key="3">
    <source>
        <dbReference type="Proteomes" id="UP000271098"/>
    </source>
</evidence>
<proteinExistence type="predicted"/>
<accession>A0A183EKZ5</accession>
<protein>
    <submittedName>
        <fullName evidence="2 4">Uncharacterized protein</fullName>
    </submittedName>
</protein>
<organism evidence="4">
    <name type="scientific">Gongylonema pulchrum</name>
    <dbReference type="NCBI Taxonomy" id="637853"/>
    <lineage>
        <taxon>Eukaryota</taxon>
        <taxon>Metazoa</taxon>
        <taxon>Ecdysozoa</taxon>
        <taxon>Nematoda</taxon>
        <taxon>Chromadorea</taxon>
        <taxon>Rhabditida</taxon>
        <taxon>Spirurina</taxon>
        <taxon>Spiruromorpha</taxon>
        <taxon>Spiruroidea</taxon>
        <taxon>Gongylonematidae</taxon>
        <taxon>Gongylonema</taxon>
    </lineage>
</organism>
<feature type="region of interest" description="Disordered" evidence="1">
    <location>
        <begin position="45"/>
        <end position="125"/>
    </location>
</feature>
<gene>
    <name evidence="2" type="ORF">GPUH_LOCUS21637</name>
</gene>
<keyword evidence="3" id="KW-1185">Reference proteome</keyword>
<dbReference type="WBParaSite" id="GPUH_0002166301-mRNA-1">
    <property type="protein sequence ID" value="GPUH_0002166301-mRNA-1"/>
    <property type="gene ID" value="GPUH_0002166301"/>
</dbReference>
<dbReference type="Proteomes" id="UP000271098">
    <property type="component" value="Unassembled WGS sequence"/>
</dbReference>
<feature type="compositionally biased region" description="Low complexity" evidence="1">
    <location>
        <begin position="51"/>
        <end position="62"/>
    </location>
</feature>
<evidence type="ECO:0000256" key="1">
    <source>
        <dbReference type="SAM" id="MobiDB-lite"/>
    </source>
</evidence>
<evidence type="ECO:0000313" key="4">
    <source>
        <dbReference type="WBParaSite" id="GPUH_0002166301-mRNA-1"/>
    </source>
</evidence>